<gene>
    <name evidence="1" type="ORF">L6452_22889</name>
</gene>
<keyword evidence="2" id="KW-1185">Reference proteome</keyword>
<comment type="caution">
    <text evidence="1">The sequence shown here is derived from an EMBL/GenBank/DDBJ whole genome shotgun (WGS) entry which is preliminary data.</text>
</comment>
<sequence length="384" mass="43686">MELKTVRDAFDRVAKKQKLSASKYQQVIDQVGDEIKQAMTDIQSADPPSSIDHKSVITNLKRKLDTIIPQEQLEKSQKELNTNLSQYPKILGKFLDTDISKAYRNVDFDLHIVNQIIISQLYHEGLFDVADILINEAQEPEIISLRCHFVEMHQILKALKARNLEPALSWVSANRHKLKQSGSNLEFDLRRLQFLELFQKGNQSDAINFAKTYLSPFASNYRNEFLKLMGCLLWPGKLQTSPYSDLLLPAKWEDLIKEFTMQFCSLIGASSKNPLSVTIEAGAQGLPTLLKLANIMAVKKQEWAAMKQLPVAVELGSEFQFHSVFVCPVSRDQSSDDNPPMLLPCGHVLCNQSITKLSKNNTRMFKCPYCPFEAWVAQCRQLCF</sequence>
<dbReference type="EMBL" id="CM042053">
    <property type="protein sequence ID" value="KAI3715900.1"/>
    <property type="molecule type" value="Genomic_DNA"/>
</dbReference>
<reference evidence="1 2" key="2">
    <citation type="journal article" date="2022" name="Mol. Ecol. Resour.">
        <title>The genomes of chicory, endive, great burdock and yacon provide insights into Asteraceae paleo-polyploidization history and plant inulin production.</title>
        <authorList>
            <person name="Fan W."/>
            <person name="Wang S."/>
            <person name="Wang H."/>
            <person name="Wang A."/>
            <person name="Jiang F."/>
            <person name="Liu H."/>
            <person name="Zhao H."/>
            <person name="Xu D."/>
            <person name="Zhang Y."/>
        </authorList>
    </citation>
    <scope>NUCLEOTIDE SEQUENCE [LARGE SCALE GENOMIC DNA]</scope>
    <source>
        <strain evidence="2">cv. Niubang</strain>
    </source>
</reference>
<dbReference type="Proteomes" id="UP001055879">
    <property type="component" value="Linkage Group LG07"/>
</dbReference>
<organism evidence="1 2">
    <name type="scientific">Arctium lappa</name>
    <name type="common">Greater burdock</name>
    <name type="synonym">Lappa major</name>
    <dbReference type="NCBI Taxonomy" id="4217"/>
    <lineage>
        <taxon>Eukaryota</taxon>
        <taxon>Viridiplantae</taxon>
        <taxon>Streptophyta</taxon>
        <taxon>Embryophyta</taxon>
        <taxon>Tracheophyta</taxon>
        <taxon>Spermatophyta</taxon>
        <taxon>Magnoliopsida</taxon>
        <taxon>eudicotyledons</taxon>
        <taxon>Gunneridae</taxon>
        <taxon>Pentapetalae</taxon>
        <taxon>asterids</taxon>
        <taxon>campanulids</taxon>
        <taxon>Asterales</taxon>
        <taxon>Asteraceae</taxon>
        <taxon>Carduoideae</taxon>
        <taxon>Cardueae</taxon>
        <taxon>Arctiinae</taxon>
        <taxon>Arctium</taxon>
    </lineage>
</organism>
<name>A0ACB9B5E5_ARCLA</name>
<proteinExistence type="predicted"/>
<accession>A0ACB9B5E5</accession>
<protein>
    <submittedName>
        <fullName evidence="1">Uncharacterized protein</fullName>
    </submittedName>
</protein>
<reference evidence="2" key="1">
    <citation type="journal article" date="2022" name="Mol. Ecol. Resour.">
        <title>The genomes of chicory, endive, great burdock and yacon provide insights into Asteraceae palaeo-polyploidization history and plant inulin production.</title>
        <authorList>
            <person name="Fan W."/>
            <person name="Wang S."/>
            <person name="Wang H."/>
            <person name="Wang A."/>
            <person name="Jiang F."/>
            <person name="Liu H."/>
            <person name="Zhao H."/>
            <person name="Xu D."/>
            <person name="Zhang Y."/>
        </authorList>
    </citation>
    <scope>NUCLEOTIDE SEQUENCE [LARGE SCALE GENOMIC DNA]</scope>
    <source>
        <strain evidence="2">cv. Niubang</strain>
    </source>
</reference>
<evidence type="ECO:0000313" key="2">
    <source>
        <dbReference type="Proteomes" id="UP001055879"/>
    </source>
</evidence>
<evidence type="ECO:0000313" key="1">
    <source>
        <dbReference type="EMBL" id="KAI3715900.1"/>
    </source>
</evidence>